<protein>
    <submittedName>
        <fullName evidence="1">Uncharacterized protein</fullName>
    </submittedName>
</protein>
<gene>
    <name evidence="1" type="ORF">L195_g059098</name>
</gene>
<evidence type="ECO:0000313" key="1">
    <source>
        <dbReference type="EMBL" id="PNX58251.1"/>
    </source>
</evidence>
<sequence length="65" mass="7124">MRLTKVSRRSTSSMNQTGILIGINSFIVGLPSTVVRQEDMFRVHPVVIKAPLGALAARLLDIGKY</sequence>
<dbReference type="EMBL" id="ASHM01126781">
    <property type="protein sequence ID" value="PNX58251.1"/>
    <property type="molecule type" value="Genomic_DNA"/>
</dbReference>
<reference evidence="1 2" key="1">
    <citation type="journal article" date="2014" name="Am. J. Bot.">
        <title>Genome assembly and annotation for red clover (Trifolium pratense; Fabaceae).</title>
        <authorList>
            <person name="Istvanek J."/>
            <person name="Jaros M."/>
            <person name="Krenek A."/>
            <person name="Repkova J."/>
        </authorList>
    </citation>
    <scope>NUCLEOTIDE SEQUENCE [LARGE SCALE GENOMIC DNA]</scope>
    <source>
        <strain evidence="2">cv. Tatra</strain>
        <tissue evidence="1">Young leaves</tissue>
    </source>
</reference>
<dbReference type="Proteomes" id="UP000236291">
    <property type="component" value="Unassembled WGS sequence"/>
</dbReference>
<dbReference type="AlphaFoldDB" id="A0A2K3JW25"/>
<accession>A0A2K3JW25</accession>
<comment type="caution">
    <text evidence="1">The sequence shown here is derived from an EMBL/GenBank/DDBJ whole genome shotgun (WGS) entry which is preliminary data.</text>
</comment>
<evidence type="ECO:0000313" key="2">
    <source>
        <dbReference type="Proteomes" id="UP000236291"/>
    </source>
</evidence>
<reference evidence="1 2" key="2">
    <citation type="journal article" date="2017" name="Front. Plant Sci.">
        <title>Gene Classification and Mining of Molecular Markers Useful in Red Clover (Trifolium pratense) Breeding.</title>
        <authorList>
            <person name="Istvanek J."/>
            <person name="Dluhosova J."/>
            <person name="Dluhos P."/>
            <person name="Patkova L."/>
            <person name="Nedelnik J."/>
            <person name="Repkova J."/>
        </authorList>
    </citation>
    <scope>NUCLEOTIDE SEQUENCE [LARGE SCALE GENOMIC DNA]</scope>
    <source>
        <strain evidence="2">cv. Tatra</strain>
        <tissue evidence="1">Young leaves</tissue>
    </source>
</reference>
<organism evidence="1 2">
    <name type="scientific">Trifolium pratense</name>
    <name type="common">Red clover</name>
    <dbReference type="NCBI Taxonomy" id="57577"/>
    <lineage>
        <taxon>Eukaryota</taxon>
        <taxon>Viridiplantae</taxon>
        <taxon>Streptophyta</taxon>
        <taxon>Embryophyta</taxon>
        <taxon>Tracheophyta</taxon>
        <taxon>Spermatophyta</taxon>
        <taxon>Magnoliopsida</taxon>
        <taxon>eudicotyledons</taxon>
        <taxon>Gunneridae</taxon>
        <taxon>Pentapetalae</taxon>
        <taxon>rosids</taxon>
        <taxon>fabids</taxon>
        <taxon>Fabales</taxon>
        <taxon>Fabaceae</taxon>
        <taxon>Papilionoideae</taxon>
        <taxon>50 kb inversion clade</taxon>
        <taxon>NPAAA clade</taxon>
        <taxon>Hologalegina</taxon>
        <taxon>IRL clade</taxon>
        <taxon>Trifolieae</taxon>
        <taxon>Trifolium</taxon>
    </lineage>
</organism>
<proteinExistence type="predicted"/>
<name>A0A2K3JW25_TRIPR</name>